<sequence length="193" mass="21833">MNLDYPPGATPLDPDEAAGLIPSHIANHGQLNEWEMVNIIEGERWAFGRRHRNLLGNEFVCALHKRMFGTTWRWAGKFRTTEKNIGVDPLRIQTALHDLCEDVKTQLECKSYPLDEIAARFSHRLVAIHPFANGNGRLSRTMADLLLVQHDAPRFFWGAGNLVADGEVRQRYLMALRAADGKDYGPLLAFVRS</sequence>
<dbReference type="SUPFAM" id="SSF140931">
    <property type="entry name" value="Fic-like"/>
    <property type="match status" value="1"/>
</dbReference>
<feature type="active site" evidence="1">
    <location>
        <position position="129"/>
    </location>
</feature>
<feature type="domain" description="Fido" evidence="2">
    <location>
        <begin position="55"/>
        <end position="193"/>
    </location>
</feature>
<dbReference type="PANTHER" id="PTHR13504:SF39">
    <property type="entry name" value="CELL FILAMENTATION PROTEIN"/>
    <property type="match status" value="1"/>
</dbReference>
<dbReference type="NCBIfam" id="TIGR02613">
    <property type="entry name" value="mob_myst_B"/>
    <property type="match status" value="1"/>
</dbReference>
<evidence type="ECO:0000313" key="4">
    <source>
        <dbReference type="Proteomes" id="UP000662914"/>
    </source>
</evidence>
<proteinExistence type="predicted"/>
<dbReference type="PROSITE" id="PS51459">
    <property type="entry name" value="FIDO"/>
    <property type="match status" value="1"/>
</dbReference>
<accession>A0A809S7L7</accession>
<dbReference type="AlphaFoldDB" id="A0A809S7L7"/>
<evidence type="ECO:0000259" key="2">
    <source>
        <dbReference type="PROSITE" id="PS51459"/>
    </source>
</evidence>
<protein>
    <submittedName>
        <fullName evidence="3">Cell filamentation protein Fic</fullName>
    </submittedName>
</protein>
<name>A0A809S7L7_9PROT</name>
<organism evidence="3 4">
    <name type="scientific">Candidatus Desulfobacillus denitrificans</name>
    <dbReference type="NCBI Taxonomy" id="2608985"/>
    <lineage>
        <taxon>Bacteria</taxon>
        <taxon>Pseudomonadati</taxon>
        <taxon>Pseudomonadota</taxon>
        <taxon>Betaproteobacteria</taxon>
        <taxon>Candidatus Desulfobacillus</taxon>
    </lineage>
</organism>
<dbReference type="PANTHER" id="PTHR13504">
    <property type="entry name" value="FIDO DOMAIN-CONTAINING PROTEIN DDB_G0283145"/>
    <property type="match status" value="1"/>
</dbReference>
<evidence type="ECO:0000256" key="1">
    <source>
        <dbReference type="PIRSR" id="PIRSR640198-1"/>
    </source>
</evidence>
<evidence type="ECO:0000313" key="3">
    <source>
        <dbReference type="EMBL" id="BBO22361.1"/>
    </source>
</evidence>
<dbReference type="InterPro" id="IPR003812">
    <property type="entry name" value="Fido"/>
</dbReference>
<gene>
    <name evidence="3" type="ORF">DSYM_30600</name>
</gene>
<dbReference type="InterPro" id="IPR036597">
    <property type="entry name" value="Fido-like_dom_sf"/>
</dbReference>
<dbReference type="InterPro" id="IPR013436">
    <property type="entry name" value="Mobile_mystery_prot_B"/>
</dbReference>
<dbReference type="Pfam" id="PF02661">
    <property type="entry name" value="Fic"/>
    <property type="match status" value="1"/>
</dbReference>
<dbReference type="KEGG" id="ddz:DSYM_30600"/>
<dbReference type="Proteomes" id="UP000662914">
    <property type="component" value="Chromosome"/>
</dbReference>
<dbReference type="InterPro" id="IPR040198">
    <property type="entry name" value="Fido_containing"/>
</dbReference>
<dbReference type="Gene3D" id="1.10.3290.10">
    <property type="entry name" value="Fido-like domain"/>
    <property type="match status" value="1"/>
</dbReference>
<reference evidence="3" key="1">
    <citation type="journal article" name="DNA Res.">
        <title>The physiological potential of anammox bacteria as revealed by their core genome structure.</title>
        <authorList>
            <person name="Okubo T."/>
            <person name="Toyoda A."/>
            <person name="Fukuhara K."/>
            <person name="Uchiyama I."/>
            <person name="Harigaya Y."/>
            <person name="Kuroiwa M."/>
            <person name="Suzuki T."/>
            <person name="Murakami Y."/>
            <person name="Suwa Y."/>
            <person name="Takami H."/>
        </authorList>
    </citation>
    <scope>NUCLEOTIDE SEQUENCE</scope>
    <source>
        <strain evidence="3">317325-3</strain>
    </source>
</reference>
<dbReference type="EMBL" id="AP021857">
    <property type="protein sequence ID" value="BBO22361.1"/>
    <property type="molecule type" value="Genomic_DNA"/>
</dbReference>